<feature type="compositionally biased region" description="Basic and acidic residues" evidence="2">
    <location>
        <begin position="1"/>
        <end position="11"/>
    </location>
</feature>
<dbReference type="InterPro" id="IPR007235">
    <property type="entry name" value="Glyco_trans_28_C"/>
</dbReference>
<protein>
    <submittedName>
        <fullName evidence="5">Alpha/beta fold hydrolase</fullName>
    </submittedName>
</protein>
<dbReference type="Proteomes" id="UP000315395">
    <property type="component" value="Chromosome"/>
</dbReference>
<dbReference type="GO" id="GO:0016758">
    <property type="term" value="F:hexosyltransferase activity"/>
    <property type="evidence" value="ECO:0007669"/>
    <property type="project" value="InterPro"/>
</dbReference>
<dbReference type="PANTHER" id="PTHR43798">
    <property type="entry name" value="MONOACYLGLYCEROL LIPASE"/>
    <property type="match status" value="1"/>
</dbReference>
<dbReference type="Gene3D" id="3.40.50.1820">
    <property type="entry name" value="alpha/beta hydrolase"/>
    <property type="match status" value="1"/>
</dbReference>
<keyword evidence="6" id="KW-1185">Reference proteome</keyword>
<sequence length="734" mass="80069">MTRRAAAEHPQRVPLPVRGAEPRPVRAPEVTGVAVRDGVKIPYAVHGTGATTVLLLPTWSLVPSRWWKAQVPSLARHLRVVTFDGRGSGAADRPTGAPAYSNEQYAEDAAAVLEATGTAAAVVVGYSCGATWAVHLAATHPELVQGVVAIGPSCGLAVASPAREQFRWDTPLDTTQGWAKYNRDYWLGGGYDDFVDFFAHQMFSEPHSTKQIEDLVRWGHQISPQTLADTTAGRLGLGGATNVPLEPLCAQVRCPVLVVHGVQDGVRPPAVGVRLAELTGGDLVLVEGGGHGLPARDPVRINHLIREFATRVTAGTTTPATTAHHRTWVRAQHRPRKALYLSSPIGLGHARRDLAIAGELRRHHPDLQIDWLTQHPVTRVLADAGERVHPASAWLANESAHIEDECADHDLNAFNAIRRMDEIMVNNFMVFADVVQEGCYDLVIGDEAWEVDYFLHENPELKRFSYAWLTDFVGWVPMADSGAYEAALTADYNAEMIEQRARYHRVRDRSIFVGNPEDVVDLPFGPGLPGIREWTQDNFDFAGYATGFVPPTDAERAALRRELGLGVDDLLCVVTVGGSGVGGALLRRVLDAVPAARRLVPGLRFLVVTGPRIDPASLPRRRGVTYRGYVPDLYRHLGACDLAVVQGGLTTCMELAAADRPFLYVPLQHHFEQNVHVRHRLERYGAGTCVPYADASDPDVLAMAMAKELQRETHGLAVETDGAQRAATLLAELL</sequence>
<feature type="region of interest" description="Disordered" evidence="2">
    <location>
        <begin position="1"/>
        <end position="24"/>
    </location>
</feature>
<dbReference type="EMBL" id="CP041616">
    <property type="protein sequence ID" value="QDO90119.1"/>
    <property type="molecule type" value="Genomic_DNA"/>
</dbReference>
<dbReference type="Pfam" id="PF00561">
    <property type="entry name" value="Abhydrolase_1"/>
    <property type="match status" value="1"/>
</dbReference>
<dbReference type="OrthoDB" id="3294840at2"/>
<reference evidence="5 6" key="1">
    <citation type="submission" date="2019-07" db="EMBL/GenBank/DDBJ databases">
        <title>complete genome sequencing of Ornithinimicrobium sp. H23M54.</title>
        <authorList>
            <person name="Bae J.-W."/>
            <person name="Lee S.-Y."/>
        </authorList>
    </citation>
    <scope>NUCLEOTIDE SEQUENCE [LARGE SCALE GENOMIC DNA]</scope>
    <source>
        <strain evidence="5 6">H23M54</strain>
    </source>
</reference>
<evidence type="ECO:0000313" key="6">
    <source>
        <dbReference type="Proteomes" id="UP000315395"/>
    </source>
</evidence>
<accession>A0A516GF19</accession>
<dbReference type="Pfam" id="PF04101">
    <property type="entry name" value="Glyco_tran_28_C"/>
    <property type="match status" value="1"/>
</dbReference>
<dbReference type="InterPro" id="IPR050266">
    <property type="entry name" value="AB_hydrolase_sf"/>
</dbReference>
<evidence type="ECO:0000259" key="3">
    <source>
        <dbReference type="Pfam" id="PF00561"/>
    </source>
</evidence>
<feature type="domain" description="Glycosyl transferase family 28 C-terminal" evidence="4">
    <location>
        <begin position="574"/>
        <end position="714"/>
    </location>
</feature>
<dbReference type="SUPFAM" id="SSF53756">
    <property type="entry name" value="UDP-Glycosyltransferase/glycogen phosphorylase"/>
    <property type="match status" value="1"/>
</dbReference>
<dbReference type="Gene3D" id="3.40.50.2000">
    <property type="entry name" value="Glycogen Phosphorylase B"/>
    <property type="match status" value="1"/>
</dbReference>
<feature type="domain" description="AB hydrolase-1" evidence="3">
    <location>
        <begin position="52"/>
        <end position="291"/>
    </location>
</feature>
<gene>
    <name evidence="5" type="ORF">FNH13_18795</name>
</gene>
<keyword evidence="1 5" id="KW-0378">Hydrolase</keyword>
<name>A0A516GF19_9MICO</name>
<dbReference type="KEGG" id="orz:FNH13_18795"/>
<dbReference type="RefSeq" id="WP_143784845.1">
    <property type="nucleotide sequence ID" value="NZ_CP041616.1"/>
</dbReference>
<evidence type="ECO:0000256" key="2">
    <source>
        <dbReference type="SAM" id="MobiDB-lite"/>
    </source>
</evidence>
<dbReference type="PANTHER" id="PTHR43798:SF31">
    <property type="entry name" value="AB HYDROLASE SUPERFAMILY PROTEIN YCLE"/>
    <property type="match status" value="1"/>
</dbReference>
<evidence type="ECO:0000256" key="1">
    <source>
        <dbReference type="ARBA" id="ARBA00022801"/>
    </source>
</evidence>
<dbReference type="InterPro" id="IPR000073">
    <property type="entry name" value="AB_hydrolase_1"/>
</dbReference>
<dbReference type="InterPro" id="IPR029058">
    <property type="entry name" value="AB_hydrolase_fold"/>
</dbReference>
<evidence type="ECO:0000313" key="5">
    <source>
        <dbReference type="EMBL" id="QDO90119.1"/>
    </source>
</evidence>
<dbReference type="AlphaFoldDB" id="A0A516GF19"/>
<dbReference type="SUPFAM" id="SSF53474">
    <property type="entry name" value="alpha/beta-Hydrolases"/>
    <property type="match status" value="1"/>
</dbReference>
<proteinExistence type="predicted"/>
<evidence type="ECO:0000259" key="4">
    <source>
        <dbReference type="Pfam" id="PF04101"/>
    </source>
</evidence>
<dbReference type="GO" id="GO:0016787">
    <property type="term" value="F:hydrolase activity"/>
    <property type="evidence" value="ECO:0007669"/>
    <property type="project" value="UniProtKB-KW"/>
</dbReference>
<organism evidence="5 6">
    <name type="scientific">Ornithinimicrobium ciconiae</name>
    <dbReference type="NCBI Taxonomy" id="2594265"/>
    <lineage>
        <taxon>Bacteria</taxon>
        <taxon>Bacillati</taxon>
        <taxon>Actinomycetota</taxon>
        <taxon>Actinomycetes</taxon>
        <taxon>Micrococcales</taxon>
        <taxon>Ornithinimicrobiaceae</taxon>
        <taxon>Ornithinimicrobium</taxon>
    </lineage>
</organism>
<dbReference type="GO" id="GO:0016020">
    <property type="term" value="C:membrane"/>
    <property type="evidence" value="ECO:0007669"/>
    <property type="project" value="TreeGrafter"/>
</dbReference>